<feature type="chain" id="PRO_5046618708" evidence="1">
    <location>
        <begin position="31"/>
        <end position="231"/>
    </location>
</feature>
<dbReference type="Proteomes" id="UP000646911">
    <property type="component" value="Unassembled WGS sequence"/>
</dbReference>
<evidence type="ECO:0000256" key="1">
    <source>
        <dbReference type="SAM" id="SignalP"/>
    </source>
</evidence>
<proteinExistence type="predicted"/>
<dbReference type="SUPFAM" id="SSF53850">
    <property type="entry name" value="Periplasmic binding protein-like II"/>
    <property type="match status" value="1"/>
</dbReference>
<dbReference type="Gene3D" id="3.40.190.10">
    <property type="entry name" value="Periplasmic binding protein-like II"/>
    <property type="match status" value="2"/>
</dbReference>
<name>A0ABR6Z8W7_9BURK</name>
<evidence type="ECO:0000313" key="2">
    <source>
        <dbReference type="EMBL" id="MBC3907756.1"/>
    </source>
</evidence>
<comment type="caution">
    <text evidence="2">The sequence shown here is derived from an EMBL/GenBank/DDBJ whole genome shotgun (WGS) entry which is preliminary data.</text>
</comment>
<sequence>MISGKHGKTIATWLYAFGFFFLSNTGPAQAQQENLRIATFGQGGPMEKNAAAYLTEHYKNLGVQIEFVNLPGNRALQESNSGRLDGELMRKAGLSMEYPNLLQISVPLASTNTVAFALDKNIDVDKGWDSLRKHTFSYEMGTKLIEQNTLGFSTGHAEQNIKAAFRQMLHRRVELIIIDEQAGLQLVREMGLEGTVHMLKPAISTTQLYHYVHKKHAVLANKLEILLLKNY</sequence>
<feature type="signal peptide" evidence="1">
    <location>
        <begin position="1"/>
        <end position="30"/>
    </location>
</feature>
<accession>A0ABR6Z8W7</accession>
<dbReference type="RefSeq" id="WP_186953304.1">
    <property type="nucleotide sequence ID" value="NZ_JACOFX010000003.1"/>
</dbReference>
<keyword evidence="3" id="KW-1185">Reference proteome</keyword>
<reference evidence="2 3" key="1">
    <citation type="submission" date="2020-08" db="EMBL/GenBank/DDBJ databases">
        <title>Novel species isolated from subtropical streams in China.</title>
        <authorList>
            <person name="Lu H."/>
        </authorList>
    </citation>
    <scope>NUCLEOTIDE SEQUENCE [LARGE SCALE GENOMIC DNA]</scope>
    <source>
        <strain evidence="2 3">NL8W</strain>
    </source>
</reference>
<gene>
    <name evidence="2" type="ORF">H8L47_09265</name>
</gene>
<organism evidence="2 3">
    <name type="scientific">Undibacterium umbellatum</name>
    <dbReference type="NCBI Taxonomy" id="2762300"/>
    <lineage>
        <taxon>Bacteria</taxon>
        <taxon>Pseudomonadati</taxon>
        <taxon>Pseudomonadota</taxon>
        <taxon>Betaproteobacteria</taxon>
        <taxon>Burkholderiales</taxon>
        <taxon>Oxalobacteraceae</taxon>
        <taxon>Undibacterium</taxon>
    </lineage>
</organism>
<evidence type="ECO:0000313" key="3">
    <source>
        <dbReference type="Proteomes" id="UP000646911"/>
    </source>
</evidence>
<protein>
    <submittedName>
        <fullName evidence="2">Uncharacterized protein</fullName>
    </submittedName>
</protein>
<dbReference type="EMBL" id="JACOFX010000003">
    <property type="protein sequence ID" value="MBC3907756.1"/>
    <property type="molecule type" value="Genomic_DNA"/>
</dbReference>
<keyword evidence="1" id="KW-0732">Signal</keyword>